<comment type="caution">
    <text evidence="1">The sequence shown here is derived from an EMBL/GenBank/DDBJ whole genome shotgun (WGS) entry which is preliminary data.</text>
</comment>
<protein>
    <submittedName>
        <fullName evidence="1">Uncharacterized protein</fullName>
    </submittedName>
</protein>
<accession>A0ACB8QTZ1</accession>
<keyword evidence="2" id="KW-1185">Reference proteome</keyword>
<proteinExistence type="predicted"/>
<evidence type="ECO:0000313" key="1">
    <source>
        <dbReference type="EMBL" id="KAI0035162.1"/>
    </source>
</evidence>
<feature type="non-terminal residue" evidence="1">
    <location>
        <position position="1"/>
    </location>
</feature>
<name>A0ACB8QTZ1_9AGAM</name>
<sequence>LQAMALLRLPNEILENIALELALSSPARGAVGPPSPIILLLLTCRSLYARLSWRWTDVLWARIYKAQFDTTAPRRRFGVHVYSSPFLAKQLRDTWTALRSLKATDLSAGPLNGLAAATLLDDLWEAYILLTENDGKNVCQLRWAGAHDVAKRYILERLMDDPSDGWPRDSSLTAMALWVFWVTMDLGKIEKEAVIQQILPFAELSYRYPNFLAPDVSFRLPLPPFWGPEHIVSQVNAHGEYPGFRRPTQSVYARLRYGARLKLVPPPLASAAKLIFTGFRQGPVAIPPDIPLTREEALHLRRRQIRSDLEEINAHKSATPPVHGDWEWFARLSDAERDEETSGTRRAGLAAPSAAFDCEWERLKCYDPWAKPSNKGTPYTLGSLIGLFQGRLFVRLRTDGYLGLLNHAQRPEIFNEFSPYMQSWPMYMRFNEHHCISPASPLGTYVNPVDPVDQGIWQAYMPSRWHCVYDSESITIFDANGKRSKYVTHVPGQPSSHNPETCKMCLSRATAAEDTAQTDVDISALGTDDASIVDAAASDVDMVMSDVGESDEAEEDEEGGDFEVSDWIDNCSGIQDIIFTGETDHEHGLAWGQYKVFGRLRAWDGLIALVRIPSNPNFATWVFRGYLHYESVFVGSWRGMTNMHNATTDVPWEGPFVMARRRDA</sequence>
<reference evidence="1" key="2">
    <citation type="journal article" date="2022" name="New Phytol.">
        <title>Evolutionary transition to the ectomycorrhizal habit in the genomes of a hyperdiverse lineage of mushroom-forming fungi.</title>
        <authorList>
            <person name="Looney B."/>
            <person name="Miyauchi S."/>
            <person name="Morin E."/>
            <person name="Drula E."/>
            <person name="Courty P.E."/>
            <person name="Kohler A."/>
            <person name="Kuo A."/>
            <person name="LaButti K."/>
            <person name="Pangilinan J."/>
            <person name="Lipzen A."/>
            <person name="Riley R."/>
            <person name="Andreopoulos W."/>
            <person name="He G."/>
            <person name="Johnson J."/>
            <person name="Nolan M."/>
            <person name="Tritt A."/>
            <person name="Barry K.W."/>
            <person name="Grigoriev I.V."/>
            <person name="Nagy L.G."/>
            <person name="Hibbett D."/>
            <person name="Henrissat B."/>
            <person name="Matheny P.B."/>
            <person name="Labbe J."/>
            <person name="Martin F.M."/>
        </authorList>
    </citation>
    <scope>NUCLEOTIDE SEQUENCE</scope>
    <source>
        <strain evidence="1">EC-137</strain>
    </source>
</reference>
<reference evidence="1" key="1">
    <citation type="submission" date="2021-02" db="EMBL/GenBank/DDBJ databases">
        <authorList>
            <consortium name="DOE Joint Genome Institute"/>
            <person name="Ahrendt S."/>
            <person name="Looney B.P."/>
            <person name="Miyauchi S."/>
            <person name="Morin E."/>
            <person name="Drula E."/>
            <person name="Courty P.E."/>
            <person name="Chicoki N."/>
            <person name="Fauchery L."/>
            <person name="Kohler A."/>
            <person name="Kuo A."/>
            <person name="Labutti K."/>
            <person name="Pangilinan J."/>
            <person name="Lipzen A."/>
            <person name="Riley R."/>
            <person name="Andreopoulos W."/>
            <person name="He G."/>
            <person name="Johnson J."/>
            <person name="Barry K.W."/>
            <person name="Grigoriev I.V."/>
            <person name="Nagy L."/>
            <person name="Hibbett D."/>
            <person name="Henrissat B."/>
            <person name="Matheny P.B."/>
            <person name="Labbe J."/>
            <person name="Martin F."/>
        </authorList>
    </citation>
    <scope>NUCLEOTIDE SEQUENCE</scope>
    <source>
        <strain evidence="1">EC-137</strain>
    </source>
</reference>
<dbReference type="Proteomes" id="UP000814128">
    <property type="component" value="Unassembled WGS sequence"/>
</dbReference>
<evidence type="ECO:0000313" key="2">
    <source>
        <dbReference type="Proteomes" id="UP000814128"/>
    </source>
</evidence>
<organism evidence="1 2">
    <name type="scientific">Vararia minispora EC-137</name>
    <dbReference type="NCBI Taxonomy" id="1314806"/>
    <lineage>
        <taxon>Eukaryota</taxon>
        <taxon>Fungi</taxon>
        <taxon>Dikarya</taxon>
        <taxon>Basidiomycota</taxon>
        <taxon>Agaricomycotina</taxon>
        <taxon>Agaricomycetes</taxon>
        <taxon>Russulales</taxon>
        <taxon>Lachnocladiaceae</taxon>
        <taxon>Vararia</taxon>
    </lineage>
</organism>
<dbReference type="EMBL" id="MU273489">
    <property type="protein sequence ID" value="KAI0035162.1"/>
    <property type="molecule type" value="Genomic_DNA"/>
</dbReference>
<gene>
    <name evidence="1" type="ORF">K488DRAFT_43975</name>
</gene>